<evidence type="ECO:0000256" key="2">
    <source>
        <dbReference type="SAM" id="SignalP"/>
    </source>
</evidence>
<evidence type="ECO:0000313" key="3">
    <source>
        <dbReference type="EMBL" id="QET04137.1"/>
    </source>
</evidence>
<dbReference type="EMBL" id="CP044067">
    <property type="protein sequence ID" value="QET04137.1"/>
    <property type="molecule type" value="Genomic_DNA"/>
</dbReference>
<evidence type="ECO:0000256" key="1">
    <source>
        <dbReference type="SAM" id="MobiDB-lite"/>
    </source>
</evidence>
<proteinExistence type="predicted"/>
<feature type="chain" id="PRO_5025061218" description="Signal peptidase" evidence="2">
    <location>
        <begin position="27"/>
        <end position="100"/>
    </location>
</feature>
<name>A0A5P2H7J7_9BURK</name>
<evidence type="ECO:0000313" key="4">
    <source>
        <dbReference type="Proteomes" id="UP000322822"/>
    </source>
</evidence>
<dbReference type="AlphaFoldDB" id="A0A5P2H7J7"/>
<reference evidence="3 4" key="1">
    <citation type="submission" date="2019-09" db="EMBL/GenBank/DDBJ databases">
        <title>FDA dAtabase for Regulatory Grade micrObial Sequences (FDA-ARGOS): Supporting development and validation of Infectious Disease Dx tests.</title>
        <authorList>
            <person name="Sciortino C."/>
            <person name="Tallon L."/>
            <person name="Sadzewicz L."/>
            <person name="Vavikolanu K."/>
            <person name="Mehta A."/>
            <person name="Aluvathingal J."/>
            <person name="Nadendla S."/>
            <person name="Nandy P."/>
            <person name="Geyer C."/>
            <person name="Yan Y."/>
            <person name="Sichtig H."/>
        </authorList>
    </citation>
    <scope>NUCLEOTIDE SEQUENCE [LARGE SCALE GENOMIC DNA]</scope>
    <source>
        <strain evidence="3 4">FDAARGOS_664</strain>
    </source>
</reference>
<dbReference type="Proteomes" id="UP000322822">
    <property type="component" value="Chromosome 2"/>
</dbReference>
<gene>
    <name evidence="3" type="ORF">FOB72_18430</name>
</gene>
<sequence>MPTLIAGSLIAVTLLFAPLAASTALAASDNQRAATPDSTGPGISQGSGGAGAHPIDSNHPGTNAGATSGATPKHGRTKQGGSKSKQSQSGSGASAPAARP</sequence>
<keyword evidence="2" id="KW-0732">Signal</keyword>
<accession>A0A5P2H7J7</accession>
<dbReference type="RefSeq" id="WP_150374199.1">
    <property type="nucleotide sequence ID" value="NZ_CP044067.1"/>
</dbReference>
<feature type="compositionally biased region" description="Polar residues" evidence="1">
    <location>
        <begin position="59"/>
        <end position="70"/>
    </location>
</feature>
<protein>
    <recommendedName>
        <fullName evidence="5">Signal peptidase</fullName>
    </recommendedName>
</protein>
<evidence type="ECO:0008006" key="5">
    <source>
        <dbReference type="Google" id="ProtNLM"/>
    </source>
</evidence>
<feature type="signal peptide" evidence="2">
    <location>
        <begin position="1"/>
        <end position="26"/>
    </location>
</feature>
<feature type="region of interest" description="Disordered" evidence="1">
    <location>
        <begin position="25"/>
        <end position="100"/>
    </location>
</feature>
<organism evidence="3 4">
    <name type="scientific">Cupriavidus pauculus</name>
    <dbReference type="NCBI Taxonomy" id="82633"/>
    <lineage>
        <taxon>Bacteria</taxon>
        <taxon>Pseudomonadati</taxon>
        <taxon>Pseudomonadota</taxon>
        <taxon>Betaproteobacteria</taxon>
        <taxon>Burkholderiales</taxon>
        <taxon>Burkholderiaceae</taxon>
        <taxon>Cupriavidus</taxon>
    </lineage>
</organism>
<feature type="compositionally biased region" description="Low complexity" evidence="1">
    <location>
        <begin position="79"/>
        <end position="100"/>
    </location>
</feature>